<evidence type="ECO:0000259" key="6">
    <source>
        <dbReference type="Pfam" id="PF25137"/>
    </source>
</evidence>
<dbReference type="OrthoDB" id="9815791at2"/>
<reference evidence="7 8" key="1">
    <citation type="submission" date="2015-10" db="EMBL/GenBank/DDBJ databases">
        <title>Pseudomonas helleri sp. nov. and Pseudomonas weihenstephanensis sp. nov., isolated from raw cows milk.</title>
        <authorList>
            <person name="Von Neubeck M."/>
            <person name="Huptas C."/>
            <person name="Wenning M."/>
            <person name="Scherer S."/>
        </authorList>
    </citation>
    <scope>NUCLEOTIDE SEQUENCE [LARGE SCALE GENOMIC DNA]</scope>
    <source>
        <strain evidence="7 8">BSTT44</strain>
    </source>
</reference>
<dbReference type="GO" id="GO:0046872">
    <property type="term" value="F:metal ion binding"/>
    <property type="evidence" value="ECO:0007669"/>
    <property type="project" value="InterPro"/>
</dbReference>
<dbReference type="PROSITE" id="PS00913">
    <property type="entry name" value="ADH_IRON_1"/>
    <property type="match status" value="1"/>
</dbReference>
<dbReference type="FunFam" id="3.40.50.1970:FF:000003">
    <property type="entry name" value="Alcohol dehydrogenase, iron-containing"/>
    <property type="match status" value="1"/>
</dbReference>
<dbReference type="EMBL" id="LLWH01000192">
    <property type="protein sequence ID" value="KQB52555.1"/>
    <property type="molecule type" value="Genomic_DNA"/>
</dbReference>
<dbReference type="AlphaFoldDB" id="A0A0Q0XRG5"/>
<dbReference type="RefSeq" id="WP_055103948.1">
    <property type="nucleotide sequence ID" value="NZ_LLWH01000192.1"/>
</dbReference>
<evidence type="ECO:0000259" key="5">
    <source>
        <dbReference type="Pfam" id="PF00465"/>
    </source>
</evidence>
<dbReference type="InterPro" id="IPR001670">
    <property type="entry name" value="ADH_Fe/GldA"/>
</dbReference>
<keyword evidence="8" id="KW-1185">Reference proteome</keyword>
<comment type="cofactor">
    <cofactor evidence="1">
        <name>Fe cation</name>
        <dbReference type="ChEBI" id="CHEBI:24875"/>
    </cofactor>
</comment>
<feature type="domain" description="Fe-containing alcohol dehydrogenase-like C-terminal" evidence="6">
    <location>
        <begin position="189"/>
        <end position="379"/>
    </location>
</feature>
<dbReference type="Gene3D" id="3.40.50.1970">
    <property type="match status" value="1"/>
</dbReference>
<organism evidence="7 8">
    <name type="scientific">Pseudomonas endophytica</name>
    <dbReference type="NCBI Taxonomy" id="1563157"/>
    <lineage>
        <taxon>Bacteria</taxon>
        <taxon>Pseudomonadati</taxon>
        <taxon>Pseudomonadota</taxon>
        <taxon>Gammaproteobacteria</taxon>
        <taxon>Pseudomonadales</taxon>
        <taxon>Pseudomonadaceae</taxon>
        <taxon>Pseudomonas</taxon>
    </lineage>
</organism>
<name>A0A0Q0XRG5_9PSED</name>
<dbReference type="Gene3D" id="1.20.1090.10">
    <property type="entry name" value="Dehydroquinate synthase-like - alpha domain"/>
    <property type="match status" value="1"/>
</dbReference>
<dbReference type="STRING" id="1563157.AQS70_13940"/>
<evidence type="ECO:0000256" key="4">
    <source>
        <dbReference type="ARBA" id="ARBA00023027"/>
    </source>
</evidence>
<dbReference type="InterPro" id="IPR056798">
    <property type="entry name" value="ADH_Fe_C"/>
</dbReference>
<evidence type="ECO:0000256" key="2">
    <source>
        <dbReference type="ARBA" id="ARBA00007358"/>
    </source>
</evidence>
<evidence type="ECO:0000256" key="1">
    <source>
        <dbReference type="ARBA" id="ARBA00001962"/>
    </source>
</evidence>
<dbReference type="GO" id="GO:0004022">
    <property type="term" value="F:alcohol dehydrogenase (NAD+) activity"/>
    <property type="evidence" value="ECO:0007669"/>
    <property type="project" value="TreeGrafter"/>
</dbReference>
<comment type="caution">
    <text evidence="7">The sequence shown here is derived from an EMBL/GenBank/DDBJ whole genome shotgun (WGS) entry which is preliminary data.</text>
</comment>
<dbReference type="InterPro" id="IPR018211">
    <property type="entry name" value="ADH_Fe_CS"/>
</dbReference>
<keyword evidence="3" id="KW-0560">Oxidoreductase</keyword>
<dbReference type="SUPFAM" id="SSF56796">
    <property type="entry name" value="Dehydroquinate synthase-like"/>
    <property type="match status" value="1"/>
</dbReference>
<dbReference type="Pfam" id="PF00465">
    <property type="entry name" value="Fe-ADH"/>
    <property type="match status" value="1"/>
</dbReference>
<proteinExistence type="inferred from homology"/>
<evidence type="ECO:0000313" key="7">
    <source>
        <dbReference type="EMBL" id="KQB52555.1"/>
    </source>
</evidence>
<dbReference type="PANTHER" id="PTHR11496:SF102">
    <property type="entry name" value="ALCOHOL DEHYDROGENASE 4"/>
    <property type="match status" value="1"/>
</dbReference>
<evidence type="ECO:0000313" key="8">
    <source>
        <dbReference type="Proteomes" id="UP000050342"/>
    </source>
</evidence>
<sequence length="380" mass="40358">MSLINYITQIQFAAGAIALLPAECQRVGITRPLIVTDRGVRAAGIIDRALRTFTDPAVELPIYDDTPSNPNEKAVREAVAMFQACECDGIIAIGGGSAIDLAKGVAVCATHEGPLKSFAVIEGGLARITSATAPVIAVPTTAGTGSEVGRGAILILDDGRKVGVISPYVVPKSAICDPELTFGLPHALTAATGMDAIAHCLETFMAPAFNPPADGIALDGLWRAWRFIEIATQDPKNLEGRINMMSASLQGALAFQKGLGCVHSLSHSLGGINPRLHHGTLNAIFLPAVIAFNRKAQTVVNEHKMSRIAQAIGLADESKIEEAIRNMTQALGLPTGLRELEVTEDMFEKIIQGALADHSHRTNPREASAEDYRWMLEASM</sequence>
<protein>
    <submittedName>
        <fullName evidence="7">4-hydroxybutyrate dehydrogenase</fullName>
    </submittedName>
</protein>
<dbReference type="PANTHER" id="PTHR11496">
    <property type="entry name" value="ALCOHOL DEHYDROGENASE"/>
    <property type="match status" value="1"/>
</dbReference>
<feature type="domain" description="Alcohol dehydrogenase iron-type/glycerol dehydrogenase GldA" evidence="5">
    <location>
        <begin position="8"/>
        <end position="178"/>
    </location>
</feature>
<evidence type="ECO:0000256" key="3">
    <source>
        <dbReference type="ARBA" id="ARBA00023002"/>
    </source>
</evidence>
<dbReference type="InterPro" id="IPR039697">
    <property type="entry name" value="Alcohol_dehydrogenase_Fe"/>
</dbReference>
<dbReference type="Proteomes" id="UP000050342">
    <property type="component" value="Unassembled WGS sequence"/>
</dbReference>
<comment type="similarity">
    <text evidence="2">Belongs to the iron-containing alcohol dehydrogenase family.</text>
</comment>
<dbReference type="CDD" id="cd14861">
    <property type="entry name" value="Fe-ADH-like"/>
    <property type="match status" value="1"/>
</dbReference>
<accession>A0A0Q0XRG5</accession>
<keyword evidence="4" id="KW-0520">NAD</keyword>
<gene>
    <name evidence="7" type="ORF">AQS70_13940</name>
</gene>
<dbReference type="Pfam" id="PF25137">
    <property type="entry name" value="ADH_Fe_C"/>
    <property type="match status" value="1"/>
</dbReference>